<dbReference type="Gene3D" id="1.10.1040.50">
    <property type="match status" value="1"/>
</dbReference>
<evidence type="ECO:0000256" key="10">
    <source>
        <dbReference type="ARBA" id="ARBA00023235"/>
    </source>
</evidence>
<dbReference type="Gene3D" id="3.40.50.720">
    <property type="entry name" value="NAD(P)-binding Rossmann-like Domain"/>
    <property type="match status" value="1"/>
</dbReference>
<dbReference type="InterPro" id="IPR029045">
    <property type="entry name" value="ClpP/crotonase-like_dom_sf"/>
</dbReference>
<dbReference type="Pfam" id="PF02737">
    <property type="entry name" value="3HCDH_N"/>
    <property type="match status" value="1"/>
</dbReference>
<keyword evidence="11" id="KW-0456">Lyase</keyword>
<keyword evidence="18" id="KW-1185">Reference proteome</keyword>
<dbReference type="UniPathway" id="UPA00659"/>
<dbReference type="InterPro" id="IPR006176">
    <property type="entry name" value="3-OHacyl-CoA_DH_NAD-bd"/>
</dbReference>
<evidence type="ECO:0000256" key="7">
    <source>
        <dbReference type="ARBA" id="ARBA00023027"/>
    </source>
</evidence>
<evidence type="ECO:0000313" key="18">
    <source>
        <dbReference type="Proteomes" id="UP000640333"/>
    </source>
</evidence>
<dbReference type="SUPFAM" id="SSF52096">
    <property type="entry name" value="ClpP/crotonase"/>
    <property type="match status" value="1"/>
</dbReference>
<dbReference type="RefSeq" id="WP_193954623.1">
    <property type="nucleotide sequence ID" value="NZ_JADEYS010000020.1"/>
</dbReference>
<comment type="similarity">
    <text evidence="3">In the N-terminal section; belongs to the enoyl-CoA hydratase/isomerase family.</text>
</comment>
<dbReference type="CDD" id="cd06558">
    <property type="entry name" value="crotonase-like"/>
    <property type="match status" value="1"/>
</dbReference>
<feature type="domain" description="3-hydroxyacyl-CoA dehydrogenase C-terminal" evidence="15">
    <location>
        <begin position="473"/>
        <end position="565"/>
    </location>
</feature>
<evidence type="ECO:0000256" key="1">
    <source>
        <dbReference type="ARBA" id="ARBA00004275"/>
    </source>
</evidence>
<keyword evidence="4" id="KW-0276">Fatty acid metabolism</keyword>
<comment type="caution">
    <text evidence="17">The sequence shown here is derived from an EMBL/GenBank/DDBJ whole genome shotgun (WGS) entry which is preliminary data.</text>
</comment>
<evidence type="ECO:0000256" key="3">
    <source>
        <dbReference type="ARBA" id="ARBA00008750"/>
    </source>
</evidence>
<evidence type="ECO:0000259" key="15">
    <source>
        <dbReference type="Pfam" id="PF00725"/>
    </source>
</evidence>
<keyword evidence="7" id="KW-0520">NAD</keyword>
<dbReference type="InterPro" id="IPR006108">
    <property type="entry name" value="3HC_DH_C"/>
</dbReference>
<accession>A0A8J7KB99</accession>
<evidence type="ECO:0000256" key="5">
    <source>
        <dbReference type="ARBA" id="ARBA00022963"/>
    </source>
</evidence>
<reference evidence="17" key="1">
    <citation type="submission" date="2020-10" db="EMBL/GenBank/DDBJ databases">
        <title>Bacterium isolated from coastal waters sediment.</title>
        <authorList>
            <person name="Chen R.-J."/>
            <person name="Lu D.-C."/>
            <person name="Zhu K.-L."/>
            <person name="Du Z.-J."/>
        </authorList>
    </citation>
    <scope>NUCLEOTIDE SEQUENCE</scope>
    <source>
        <strain evidence="17">N1Y112</strain>
    </source>
</reference>
<dbReference type="GO" id="GO:0006635">
    <property type="term" value="P:fatty acid beta-oxidation"/>
    <property type="evidence" value="ECO:0007669"/>
    <property type="project" value="UniProtKB-UniPathway"/>
</dbReference>
<name>A0A8J7KB99_9GAMM</name>
<evidence type="ECO:0000256" key="6">
    <source>
        <dbReference type="ARBA" id="ARBA00023002"/>
    </source>
</evidence>
<protein>
    <submittedName>
        <fullName evidence="17">Enoyl-CoA hydratase/isomerase family protein</fullName>
    </submittedName>
</protein>
<keyword evidence="12" id="KW-0511">Multifunctional enzyme</keyword>
<dbReference type="InterPro" id="IPR018376">
    <property type="entry name" value="Enoyl-CoA_hyd/isom_CS"/>
</dbReference>
<dbReference type="EMBL" id="JADEYS010000020">
    <property type="protein sequence ID" value="MBE9398926.1"/>
    <property type="molecule type" value="Genomic_DNA"/>
</dbReference>
<keyword evidence="6" id="KW-0560">Oxidoreductase</keyword>
<evidence type="ECO:0000256" key="14">
    <source>
        <dbReference type="RuleBase" id="RU003707"/>
    </source>
</evidence>
<evidence type="ECO:0000256" key="4">
    <source>
        <dbReference type="ARBA" id="ARBA00022832"/>
    </source>
</evidence>
<keyword evidence="9" id="KW-0576">Peroxisome</keyword>
<comment type="catalytic activity">
    <reaction evidence="13">
        <text>a (3S)-3-hydroxyacyl-CoA + NAD(+) = a 3-oxoacyl-CoA + NADH + H(+)</text>
        <dbReference type="Rhea" id="RHEA:22432"/>
        <dbReference type="ChEBI" id="CHEBI:15378"/>
        <dbReference type="ChEBI" id="CHEBI:57318"/>
        <dbReference type="ChEBI" id="CHEBI:57540"/>
        <dbReference type="ChEBI" id="CHEBI:57945"/>
        <dbReference type="ChEBI" id="CHEBI:90726"/>
        <dbReference type="EC" id="1.1.1.35"/>
    </reaction>
</comment>
<dbReference type="GO" id="GO:0070403">
    <property type="term" value="F:NAD+ binding"/>
    <property type="evidence" value="ECO:0007669"/>
    <property type="project" value="InterPro"/>
</dbReference>
<evidence type="ECO:0000256" key="13">
    <source>
        <dbReference type="ARBA" id="ARBA00049556"/>
    </source>
</evidence>
<keyword evidence="8" id="KW-0443">Lipid metabolism</keyword>
<dbReference type="PANTHER" id="PTHR23309:SF51">
    <property type="entry name" value="3-HYDROXYACYL-COA DEHYDROGENASE-RELATED"/>
    <property type="match status" value="1"/>
</dbReference>
<evidence type="ECO:0000256" key="12">
    <source>
        <dbReference type="ARBA" id="ARBA00023268"/>
    </source>
</evidence>
<evidence type="ECO:0000313" key="17">
    <source>
        <dbReference type="EMBL" id="MBE9398926.1"/>
    </source>
</evidence>
<dbReference type="FunFam" id="3.40.50.720:FF:000009">
    <property type="entry name" value="Fatty oxidation complex, alpha subunit"/>
    <property type="match status" value="1"/>
</dbReference>
<dbReference type="PANTHER" id="PTHR23309">
    <property type="entry name" value="3-HYDROXYACYL-COA DEHYROGENASE"/>
    <property type="match status" value="1"/>
</dbReference>
<dbReference type="FunFam" id="1.10.1040.50:FF:000006">
    <property type="entry name" value="Peroxisomal bifunctional enzyme"/>
    <property type="match status" value="1"/>
</dbReference>
<comment type="pathway">
    <text evidence="2">Lipid metabolism; fatty acid beta-oxidation.</text>
</comment>
<comment type="subcellular location">
    <subcellularLocation>
        <location evidence="1">Peroxisome</location>
    </subcellularLocation>
</comment>
<dbReference type="GO" id="GO:0004300">
    <property type="term" value="F:enoyl-CoA hydratase activity"/>
    <property type="evidence" value="ECO:0007669"/>
    <property type="project" value="UniProtKB-ARBA"/>
</dbReference>
<evidence type="ECO:0000256" key="2">
    <source>
        <dbReference type="ARBA" id="ARBA00005005"/>
    </source>
</evidence>
<dbReference type="Pfam" id="PF00725">
    <property type="entry name" value="3HCDH"/>
    <property type="match status" value="2"/>
</dbReference>
<dbReference type="PROSITE" id="PS00166">
    <property type="entry name" value="ENOYL_COA_HYDRATASE"/>
    <property type="match status" value="1"/>
</dbReference>
<dbReference type="InterPro" id="IPR008927">
    <property type="entry name" value="6-PGluconate_DH-like_C_sf"/>
</dbReference>
<feature type="domain" description="3-hydroxyacyl-CoA dehydrogenase NAD binding" evidence="16">
    <location>
        <begin position="292"/>
        <end position="468"/>
    </location>
</feature>
<evidence type="ECO:0000256" key="11">
    <source>
        <dbReference type="ARBA" id="ARBA00023239"/>
    </source>
</evidence>
<dbReference type="InterPro" id="IPR001753">
    <property type="entry name" value="Enoyl-CoA_hydra/iso"/>
</dbReference>
<dbReference type="SUPFAM" id="SSF51735">
    <property type="entry name" value="NAD(P)-binding Rossmann-fold domains"/>
    <property type="match status" value="1"/>
</dbReference>
<sequence>MAAVSMQISDGVAVITVDNPPVNAISQAVRQGLMDAIAAANADERARRILLICAGRTFMAGADVSEFGKPPLKPDLPDVVAAIEGSEKPVVAAIHGQALGGGLEIALGCHYRIALQGSRLGLPEVNLGLVPGAGGTQRLPRLIGAEKALEMITSGKPVNADKAAALGLVDQVMAGELQAEALVYTQTVAATVPAERRLSSRPVKTVSGSLFDDWRKVKAKRQRGVQSVQACIDAVEAACTLSFEAGRQKEREMFLALRGSAQSVALQHIFFAERQAGKVAGLNGAELMPVQSVAVIGAGTMGTGIAMAFAQKGFDVTLLELSAEALARGMERICSLNAKSVQRGRMSADQSEAMQARIRTTTDYADLADVDMVVEAVFEDLGVKTKVFAQLQAVCKPDVILASNTSYLDMNKLAATMERPENVVGMHFFSPANIMKLVEVVKTDYCNPVVLKTVLGLLKTLGKVGVVSGVCHGFIGNRMYQSYQREAGLLLLEGATPAQVDRALYQFGMAMGPFAVADMSGIDISYMMRKALTPEQYDTRAFTVHDRLVESDRKGQKTGAGFYRYEGGEGAGVNDPEVLALIESVADELGFERREISDAEIIERCMLGLVNEGAHIVEEGIAGSASDIDVVYVNGYGFPRHLGGPMHYAKAMGIDNAAAKIASYAEVLGDRWWSQSDTLNQAAVQGHWD</sequence>
<dbReference type="AlphaFoldDB" id="A0A8J7KB99"/>
<evidence type="ECO:0000256" key="8">
    <source>
        <dbReference type="ARBA" id="ARBA00023098"/>
    </source>
</evidence>
<dbReference type="SUPFAM" id="SSF48179">
    <property type="entry name" value="6-phosphogluconate dehydrogenase C-terminal domain-like"/>
    <property type="match status" value="2"/>
</dbReference>
<gene>
    <name evidence="17" type="ORF">IOQ59_16825</name>
</gene>
<dbReference type="Proteomes" id="UP000640333">
    <property type="component" value="Unassembled WGS sequence"/>
</dbReference>
<keyword evidence="5" id="KW-0442">Lipid degradation</keyword>
<dbReference type="GO" id="GO:0003857">
    <property type="term" value="F:(3S)-3-hydroxyacyl-CoA dehydrogenase (NAD+) activity"/>
    <property type="evidence" value="ECO:0007669"/>
    <property type="project" value="UniProtKB-EC"/>
</dbReference>
<organism evidence="17 18">
    <name type="scientific">Pontibacterium sinense</name>
    <dbReference type="NCBI Taxonomy" id="2781979"/>
    <lineage>
        <taxon>Bacteria</taxon>
        <taxon>Pseudomonadati</taxon>
        <taxon>Pseudomonadota</taxon>
        <taxon>Gammaproteobacteria</taxon>
        <taxon>Oceanospirillales</taxon>
        <taxon>Oceanospirillaceae</taxon>
        <taxon>Pontibacterium</taxon>
    </lineage>
</organism>
<dbReference type="InterPro" id="IPR036291">
    <property type="entry name" value="NAD(P)-bd_dom_sf"/>
</dbReference>
<keyword evidence="10" id="KW-0413">Isomerase</keyword>
<comment type="similarity">
    <text evidence="14">Belongs to the enoyl-CoA hydratase/isomerase family.</text>
</comment>
<evidence type="ECO:0000259" key="16">
    <source>
        <dbReference type="Pfam" id="PF02737"/>
    </source>
</evidence>
<proteinExistence type="inferred from homology"/>
<dbReference type="Gene3D" id="3.90.226.10">
    <property type="entry name" value="2-enoyl-CoA Hydratase, Chain A, domain 1"/>
    <property type="match status" value="1"/>
</dbReference>
<feature type="domain" description="3-hydroxyacyl-CoA dehydrogenase C-terminal" evidence="15">
    <location>
        <begin position="601"/>
        <end position="684"/>
    </location>
</feature>
<evidence type="ECO:0000256" key="9">
    <source>
        <dbReference type="ARBA" id="ARBA00023140"/>
    </source>
</evidence>
<dbReference type="Pfam" id="PF00378">
    <property type="entry name" value="ECH_1"/>
    <property type="match status" value="1"/>
</dbReference>
<dbReference type="GO" id="GO:0016853">
    <property type="term" value="F:isomerase activity"/>
    <property type="evidence" value="ECO:0007669"/>
    <property type="project" value="UniProtKB-KW"/>
</dbReference>